<dbReference type="AlphaFoldDB" id="A0A6I6MN77"/>
<organism evidence="1 2">
    <name type="scientific">Terricaulis silvestris</name>
    <dbReference type="NCBI Taxonomy" id="2686094"/>
    <lineage>
        <taxon>Bacteria</taxon>
        <taxon>Pseudomonadati</taxon>
        <taxon>Pseudomonadota</taxon>
        <taxon>Alphaproteobacteria</taxon>
        <taxon>Caulobacterales</taxon>
        <taxon>Caulobacteraceae</taxon>
        <taxon>Terricaulis</taxon>
    </lineage>
</organism>
<evidence type="ECO:0000313" key="1">
    <source>
        <dbReference type="EMBL" id="QGZ95521.1"/>
    </source>
</evidence>
<dbReference type="RefSeq" id="WP_158766372.1">
    <property type="nucleotide sequence ID" value="NZ_CP047045.1"/>
</dbReference>
<proteinExistence type="predicted"/>
<gene>
    <name evidence="1" type="ORF">DSM104635_02370</name>
</gene>
<sequence length="79" mass="8536">MAKTSGIVRVAKADAPLLEVLALRGSMNVDHSRASVQRRADRFVLKGWALLSNGTLSCTVEGFRAAQSAKVQALRKKRA</sequence>
<evidence type="ECO:0000313" key="2">
    <source>
        <dbReference type="Proteomes" id="UP000431269"/>
    </source>
</evidence>
<reference evidence="2" key="1">
    <citation type="submission" date="2019-12" db="EMBL/GenBank/DDBJ databases">
        <title>Complete genome of Terracaulis silvestris 0127_4.</title>
        <authorList>
            <person name="Vieira S."/>
            <person name="Riedel T."/>
            <person name="Sproer C."/>
            <person name="Pascual J."/>
            <person name="Boedeker C."/>
            <person name="Overmann J."/>
        </authorList>
    </citation>
    <scope>NUCLEOTIDE SEQUENCE [LARGE SCALE GENOMIC DNA]</scope>
    <source>
        <strain evidence="2">0127_4</strain>
    </source>
</reference>
<dbReference type="Proteomes" id="UP000431269">
    <property type="component" value="Chromosome"/>
</dbReference>
<keyword evidence="2" id="KW-1185">Reference proteome</keyword>
<name>A0A6I6MN77_9CAUL</name>
<dbReference type="KEGG" id="tsv:DSM104635_02370"/>
<accession>A0A6I6MN77</accession>
<protein>
    <submittedName>
        <fullName evidence="1">Uncharacterized protein</fullName>
    </submittedName>
</protein>
<dbReference type="EMBL" id="CP047045">
    <property type="protein sequence ID" value="QGZ95521.1"/>
    <property type="molecule type" value="Genomic_DNA"/>
</dbReference>